<dbReference type="RefSeq" id="WP_207163562.1">
    <property type="nucleotide sequence ID" value="NZ_CP071382.1"/>
</dbReference>
<name>A0ABX7Q3U0_9BACT</name>
<dbReference type="EMBL" id="CP071382">
    <property type="protein sequence ID" value="QSV45771.1"/>
    <property type="molecule type" value="Genomic_DNA"/>
</dbReference>
<evidence type="ECO:0000313" key="2">
    <source>
        <dbReference type="Proteomes" id="UP000663651"/>
    </source>
</evidence>
<gene>
    <name evidence="1" type="ORF">JZM60_00285</name>
</gene>
<proteinExistence type="predicted"/>
<evidence type="ECO:0000313" key="1">
    <source>
        <dbReference type="EMBL" id="QSV45771.1"/>
    </source>
</evidence>
<keyword evidence="2" id="KW-1185">Reference proteome</keyword>
<reference evidence="1 2" key="1">
    <citation type="submission" date="2021-03" db="EMBL/GenBank/DDBJ databases">
        <title>Geobacter metallireducens gen. nov. sp. nov., a microorganism capable of coupling the complete oxidation of organic compounds to the reduction of iron and other metals.</title>
        <authorList>
            <person name="Li Y."/>
        </authorList>
    </citation>
    <scope>NUCLEOTIDE SEQUENCE [LARGE SCALE GENOMIC DNA]</scope>
    <source>
        <strain evidence="1 2">Jerry-YX</strain>
    </source>
</reference>
<organism evidence="1 2">
    <name type="scientific">Geobacter benzoatilyticus</name>
    <dbReference type="NCBI Taxonomy" id="2815309"/>
    <lineage>
        <taxon>Bacteria</taxon>
        <taxon>Pseudomonadati</taxon>
        <taxon>Thermodesulfobacteriota</taxon>
        <taxon>Desulfuromonadia</taxon>
        <taxon>Geobacterales</taxon>
        <taxon>Geobacteraceae</taxon>
        <taxon>Geobacter</taxon>
    </lineage>
</organism>
<protein>
    <submittedName>
        <fullName evidence="1">Baseplate J/gp47 family protein</fullName>
    </submittedName>
</protein>
<dbReference type="Proteomes" id="UP000663651">
    <property type="component" value="Chromosome"/>
</dbReference>
<sequence length="1088" mass="117843">MSTGTDLTRWNRAGLRRFRYVDGNAVTFLELLREELAERFPHWQEVTNLPATETENERQQRILEQYHSPRRDWAWEIARTLARSSSVLTEHLDAYANEGFLGTATQWDTVRRLVEMIDYHPAPPASASTRLVIDAKEAGTLPEGFAVKHTPADGSAPVVFETLEDIKVDPLLNGLRPAEYNRNQERLGGDLLVLEGEVEDLKTGEPLVLEDEQSGVLRAYLIAGTRLVGGNTEVRVTPRLSHRLRKGYTLIHAKPAEGLAPMGPAAKGAELERVLRFTEEPEGLLPGMVIHIDDGAEELYRRVYSVAGKRLVLDTDMGPLRLDTARAGYPVTITVSAQEERPVDSPSSVIYALRVAGDWSRLADRRVVQETVDATKQKHLPFYRVTAARYHPADSDHPRKGYTILTVSWLKSDHSFPLSNPQTLLVPPVGAGPWRTDTFLEKQDGHLPNSIVTAKPKKTTAGDLAVVVMGQQAAWARLASVSVDLDREEATLTAADGWDDRGGGDFFLTETKVYAHFKEALRTVAWQENLQPVTGSRIPLASVPPALEKGRVLMVERTDDATAAFFTTVAKVEGTTLVLARNLPTGFTRGNTLIAGNVVLSGHGESKGEKVLGSGDATRANQSFVFAETGVSFVADPTQPAGVRAAIDLSVAGRVWEQVGSFASSGPTDHHYTVRMTEAGQLLIAFGDGVRGRRLPTGVNNVRVIFRSGTGLAGNLPAGSPFKPSRPHRLVDKVRQPLPSTGGNDREGVESLRENAPATLLTLERAVSLDDFAWLAMSQSSVWQARAFSRPTGLGRNDKVEVVVVPAGGGALGTLAATLTAFLVAHAVPEVEVTVLPYESRTFALEVLLTVDTAAYNPDVVTAAVKNALQDAFSLRKRKLGQDLFLSEIYQVVEGVTGVEHSVAVINGDRTLRRVAAGDREVLTLGQLVVTVEGEAAAGPSPGEAAEAETPAPKPRLVGRRGVGVIQGVGARYGQLLRGAGIRTVNDLRSIDPGDLATVDIPPVRLWEFRTKAEIVVGLAADRTHLAPLLERTVHDLAEGSTAELARLTGEAPTAVDGLKAKLRLLQIALDEEVFATVTLRELLSELD</sequence>
<accession>A0ABX7Q3U0</accession>